<keyword evidence="3" id="KW-1185">Reference proteome</keyword>
<reference evidence="2 3" key="1">
    <citation type="submission" date="2018-08" db="EMBL/GenBank/DDBJ databases">
        <title>Lysobacter weifangensis sp. nov., a new member of the family 'Xanthomonadaceae', isolated from soil in a farmland.</title>
        <authorList>
            <person name="Zhao H."/>
        </authorList>
    </citation>
    <scope>NUCLEOTIDE SEQUENCE [LARGE SCALE GENOMIC DNA]</scope>
    <source>
        <strain evidence="2 3">WF-2</strain>
    </source>
</reference>
<dbReference type="Proteomes" id="UP000262917">
    <property type="component" value="Unassembled WGS sequence"/>
</dbReference>
<feature type="transmembrane region" description="Helical" evidence="1">
    <location>
        <begin position="332"/>
        <end position="353"/>
    </location>
</feature>
<dbReference type="RefSeq" id="WP_117202616.1">
    <property type="nucleotide sequence ID" value="NZ_JBHTBK010000018.1"/>
</dbReference>
<dbReference type="AlphaFoldDB" id="A0A372DM89"/>
<name>A0A372DM89_9GAMM</name>
<accession>A0A372DM89</accession>
<feature type="transmembrane region" description="Helical" evidence="1">
    <location>
        <begin position="152"/>
        <end position="175"/>
    </location>
</feature>
<organism evidence="2 3">
    <name type="scientific">Cognatiluteimonas weifangensis</name>
    <dbReference type="NCBI Taxonomy" id="2303539"/>
    <lineage>
        <taxon>Bacteria</taxon>
        <taxon>Pseudomonadati</taxon>
        <taxon>Pseudomonadota</taxon>
        <taxon>Gammaproteobacteria</taxon>
        <taxon>Lysobacterales</taxon>
        <taxon>Lysobacteraceae</taxon>
        <taxon>Cognatiluteimonas</taxon>
    </lineage>
</organism>
<evidence type="ECO:0000313" key="2">
    <source>
        <dbReference type="EMBL" id="RFP60557.1"/>
    </source>
</evidence>
<keyword evidence="1" id="KW-0812">Transmembrane</keyword>
<feature type="transmembrane region" description="Helical" evidence="1">
    <location>
        <begin position="128"/>
        <end position="146"/>
    </location>
</feature>
<protein>
    <submittedName>
        <fullName evidence="2">Uncharacterized protein</fullName>
    </submittedName>
</protein>
<evidence type="ECO:0000313" key="3">
    <source>
        <dbReference type="Proteomes" id="UP000262917"/>
    </source>
</evidence>
<keyword evidence="1" id="KW-0472">Membrane</keyword>
<proteinExistence type="predicted"/>
<feature type="transmembrane region" description="Helical" evidence="1">
    <location>
        <begin position="187"/>
        <end position="212"/>
    </location>
</feature>
<dbReference type="EMBL" id="QVPD01000006">
    <property type="protein sequence ID" value="RFP60557.1"/>
    <property type="molecule type" value="Genomic_DNA"/>
</dbReference>
<evidence type="ECO:0000256" key="1">
    <source>
        <dbReference type="SAM" id="Phobius"/>
    </source>
</evidence>
<comment type="caution">
    <text evidence="2">The sequence shown here is derived from an EMBL/GenBank/DDBJ whole genome shotgun (WGS) entry which is preliminary data.</text>
</comment>
<feature type="transmembrane region" description="Helical" evidence="1">
    <location>
        <begin position="224"/>
        <end position="245"/>
    </location>
</feature>
<keyword evidence="1" id="KW-1133">Transmembrane helix</keyword>
<gene>
    <name evidence="2" type="ORF">D0Y53_07630</name>
</gene>
<feature type="transmembrane region" description="Helical" evidence="1">
    <location>
        <begin position="279"/>
        <end position="296"/>
    </location>
</feature>
<feature type="transmembrane region" description="Helical" evidence="1">
    <location>
        <begin position="100"/>
        <end position="121"/>
    </location>
</feature>
<feature type="transmembrane region" description="Helical" evidence="1">
    <location>
        <begin position="359"/>
        <end position="379"/>
    </location>
</feature>
<sequence>MNISVLHPMRSRWGLLLLTFFLGLAFAANYRFASYDYHMDDAWIIGASYVDGGLLTPEGMAEAAESVEDQYRQQWETSHRFPGVLPIARLLQVNLVSENVGAHLILNLIAHALNSFLLFLVLVRVLRVGAVPAIMFSSLFALALNLDSGTYALSLWIGSSSVNLLTIFLALCLVASDRIALPRWAVIGIYAAYAVVAIGNYGAVVILPPLAIAHYMARKDVRAAAVYVMALSIPIAVNLVIISFAPDSAYVGTTIKLDAIHVLSNLSQNLLSLLGDSRWMNSIFIVLVLTGLAYGWKKRLVSLPELLLSSFLLLGMTGIYSLSARQAFPNPYFLYIPYAGFIMLLAVAAKSLVPDNTWFSIRTFLLFAVICVLGVYQYLGAAEYRQMRHDSAARIGSFRDDFRAVELATQSEEYGLVAIVGDNIYARTGALGYFDKTINTWRSKGNNRTYVLVSEVIPNPDPARAKVKTGYNQYVPTPRYEELSELAMEYGVAAGEIQLVEVSNHRVNPVSTTPPELGVVLDVTYDREMYGDGKSYNWTDGNAIFHVFNREQLAGKKAILSFTATSLFDDQLKVAHGDTSNSIDVAAQTPRRVCEQIILGAGETRVTLEAKKSTVPPGDSRKLSFRINGDYGVHLVDSVIRANGNLSGHEATGFYDLEQNYFRWTQPDARIAFSGCVGKRRITRLVLRGGFPAGNVPTVTLNGSYRPARTERIDKTTVAYYFPDFDGELATVDFSSARFEPDQPDPRRLGFMFASLDVD</sequence>
<feature type="transmembrane region" description="Helical" evidence="1">
    <location>
        <begin position="302"/>
        <end position="320"/>
    </location>
</feature>